<sequence length="90" mass="10105">MWIGAQIFAEMNKKFLFFPASCSKNNASFSSDQSVKCRAPRANAILIASRYVAARLHEAIRGRKSDEARMQNSNEFVPNHTTIKTAARDI</sequence>
<proteinExistence type="predicted"/>
<dbReference type="Proteomes" id="UP000218231">
    <property type="component" value="Unassembled WGS sequence"/>
</dbReference>
<accession>A0A2A2LXK6</accession>
<dbReference type="EMBL" id="LIAE01006340">
    <property type="protein sequence ID" value="PAV90976.1"/>
    <property type="molecule type" value="Genomic_DNA"/>
</dbReference>
<evidence type="ECO:0000313" key="1">
    <source>
        <dbReference type="EMBL" id="PAV90976.1"/>
    </source>
</evidence>
<dbReference type="AlphaFoldDB" id="A0A2A2LXK6"/>
<organism evidence="1 2">
    <name type="scientific">Diploscapter pachys</name>
    <dbReference type="NCBI Taxonomy" id="2018661"/>
    <lineage>
        <taxon>Eukaryota</taxon>
        <taxon>Metazoa</taxon>
        <taxon>Ecdysozoa</taxon>
        <taxon>Nematoda</taxon>
        <taxon>Chromadorea</taxon>
        <taxon>Rhabditida</taxon>
        <taxon>Rhabditina</taxon>
        <taxon>Rhabditomorpha</taxon>
        <taxon>Rhabditoidea</taxon>
        <taxon>Rhabditidae</taxon>
        <taxon>Diploscapter</taxon>
    </lineage>
</organism>
<reference evidence="1 2" key="1">
    <citation type="journal article" date="2017" name="Curr. Biol.">
        <title>Genome architecture and evolution of a unichromosomal asexual nematode.</title>
        <authorList>
            <person name="Fradin H."/>
            <person name="Zegar C."/>
            <person name="Gutwein M."/>
            <person name="Lucas J."/>
            <person name="Kovtun M."/>
            <person name="Corcoran D."/>
            <person name="Baugh L.R."/>
            <person name="Kiontke K."/>
            <person name="Gunsalus K."/>
            <person name="Fitch D.H."/>
            <person name="Piano F."/>
        </authorList>
    </citation>
    <scope>NUCLEOTIDE SEQUENCE [LARGE SCALE GENOMIC DNA]</scope>
    <source>
        <strain evidence="1">PF1309</strain>
    </source>
</reference>
<protein>
    <submittedName>
        <fullName evidence="1">Uncharacterized protein</fullName>
    </submittedName>
</protein>
<comment type="caution">
    <text evidence="1">The sequence shown here is derived from an EMBL/GenBank/DDBJ whole genome shotgun (WGS) entry which is preliminary data.</text>
</comment>
<evidence type="ECO:0000313" key="2">
    <source>
        <dbReference type="Proteomes" id="UP000218231"/>
    </source>
</evidence>
<gene>
    <name evidence="1" type="ORF">WR25_19923</name>
</gene>
<name>A0A2A2LXK6_9BILA</name>
<keyword evidence="2" id="KW-1185">Reference proteome</keyword>